<dbReference type="InterPro" id="IPR023073">
    <property type="entry name" value="DnaE2"/>
</dbReference>
<dbReference type="CDD" id="cd04485">
    <property type="entry name" value="DnaE_OBF"/>
    <property type="match status" value="1"/>
</dbReference>
<comment type="catalytic activity">
    <reaction evidence="8 9">
        <text>DNA(n) + a 2'-deoxyribonucleoside 5'-triphosphate = DNA(n+1) + diphosphate</text>
        <dbReference type="Rhea" id="RHEA:22508"/>
        <dbReference type="Rhea" id="RHEA-COMP:17339"/>
        <dbReference type="Rhea" id="RHEA-COMP:17340"/>
        <dbReference type="ChEBI" id="CHEBI:33019"/>
        <dbReference type="ChEBI" id="CHEBI:61560"/>
        <dbReference type="ChEBI" id="CHEBI:173112"/>
        <dbReference type="EC" id="2.7.7.7"/>
    </reaction>
</comment>
<dbReference type="NCBIfam" id="TIGR00594">
    <property type="entry name" value="polc"/>
    <property type="match status" value="1"/>
</dbReference>
<dbReference type="InterPro" id="IPR011708">
    <property type="entry name" value="DNA_pol3_alpha_NTPase_dom"/>
</dbReference>
<dbReference type="Pfam" id="PF14579">
    <property type="entry name" value="HHH_6"/>
    <property type="match status" value="1"/>
</dbReference>
<dbReference type="PANTHER" id="PTHR32294">
    <property type="entry name" value="DNA POLYMERASE III SUBUNIT ALPHA"/>
    <property type="match status" value="1"/>
</dbReference>
<keyword evidence="12" id="KW-1185">Reference proteome</keyword>
<evidence type="ECO:0000256" key="6">
    <source>
        <dbReference type="ARBA" id="ARBA00022932"/>
    </source>
</evidence>
<comment type="similarity">
    <text evidence="9">Belongs to the DNA polymerase type-C family. DnaE2 subfamily.</text>
</comment>
<evidence type="ECO:0000256" key="3">
    <source>
        <dbReference type="ARBA" id="ARBA00022695"/>
    </source>
</evidence>
<dbReference type="Pfam" id="PF17657">
    <property type="entry name" value="DNA_pol3_finger"/>
    <property type="match status" value="1"/>
</dbReference>
<evidence type="ECO:0000256" key="8">
    <source>
        <dbReference type="ARBA" id="ARBA00049244"/>
    </source>
</evidence>
<comment type="function">
    <text evidence="9">DNA polymerase involved in damage-induced mutagenesis and translesion synthesis (TLS). It is not the major replicative DNA polymerase.</text>
</comment>
<dbReference type="EMBL" id="VMNK01000006">
    <property type="protein sequence ID" value="TVO57580.1"/>
    <property type="molecule type" value="Genomic_DNA"/>
</dbReference>
<keyword evidence="5 9" id="KW-0227">DNA damage</keyword>
<evidence type="ECO:0000313" key="12">
    <source>
        <dbReference type="Proteomes" id="UP000319502"/>
    </source>
</evidence>
<dbReference type="Pfam" id="PF07733">
    <property type="entry name" value="DNA_pol3_alpha"/>
    <property type="match status" value="1"/>
</dbReference>
<dbReference type="CDD" id="cd07434">
    <property type="entry name" value="PHP_PolIIIA_DnaE2"/>
    <property type="match status" value="1"/>
</dbReference>
<keyword evidence="3 9" id="KW-0548">Nucleotidyltransferase</keyword>
<comment type="caution">
    <text evidence="11">The sequence shown here is derived from an EMBL/GenBank/DDBJ whole genome shotgun (WGS) entry which is preliminary data.</text>
</comment>
<evidence type="ECO:0000256" key="1">
    <source>
        <dbReference type="ARBA" id="ARBA00022490"/>
    </source>
</evidence>
<feature type="domain" description="Polymerase/histidinol phosphatase N-terminal" evidence="10">
    <location>
        <begin position="17"/>
        <end position="93"/>
    </location>
</feature>
<evidence type="ECO:0000256" key="2">
    <source>
        <dbReference type="ARBA" id="ARBA00022679"/>
    </source>
</evidence>
<evidence type="ECO:0000256" key="7">
    <source>
        <dbReference type="ARBA" id="ARBA00023204"/>
    </source>
</evidence>
<dbReference type="GO" id="GO:0005737">
    <property type="term" value="C:cytoplasm"/>
    <property type="evidence" value="ECO:0007669"/>
    <property type="project" value="UniProtKB-SubCell"/>
</dbReference>
<dbReference type="InterPro" id="IPR004013">
    <property type="entry name" value="PHP_dom"/>
</dbReference>
<dbReference type="InterPro" id="IPR029460">
    <property type="entry name" value="DNAPol_HHH"/>
</dbReference>
<comment type="subcellular location">
    <subcellularLocation>
        <location evidence="9">Cytoplasm</location>
    </subcellularLocation>
</comment>
<dbReference type="PANTHER" id="PTHR32294:SF4">
    <property type="entry name" value="ERROR-PRONE DNA POLYMERASE"/>
    <property type="match status" value="1"/>
</dbReference>
<dbReference type="AlphaFoldDB" id="A0A557QXD4"/>
<gene>
    <name evidence="9" type="primary">dnaE2</name>
    <name evidence="11" type="ORF">FHP91_07845</name>
</gene>
<dbReference type="Gene3D" id="1.10.150.870">
    <property type="match status" value="1"/>
</dbReference>
<dbReference type="InterPro" id="IPR016195">
    <property type="entry name" value="Pol/histidinol_Pase-like"/>
</dbReference>
<keyword evidence="7 9" id="KW-0234">DNA repair</keyword>
<evidence type="ECO:0000256" key="4">
    <source>
        <dbReference type="ARBA" id="ARBA00022705"/>
    </source>
</evidence>
<dbReference type="HAMAP" id="MF_01902">
    <property type="entry name" value="DNApol_error_prone"/>
    <property type="match status" value="1"/>
</dbReference>
<dbReference type="RefSeq" id="WP_144309053.1">
    <property type="nucleotide sequence ID" value="NZ_VMNK01000006.1"/>
</dbReference>
<keyword evidence="6 9" id="KW-0239">DNA-directed DNA polymerase</keyword>
<proteinExistence type="inferred from homology"/>
<reference evidence="11 12" key="1">
    <citation type="submission" date="2019-07" db="EMBL/GenBank/DDBJ databases">
        <title>The pathways for chlorine oxyanion respiration interact through the shared metabolite chlorate.</title>
        <authorList>
            <person name="Barnum T.P."/>
            <person name="Cheng Y."/>
            <person name="Hill K.A."/>
            <person name="Lucas L.N."/>
            <person name="Carlson H.K."/>
            <person name="Coates J.D."/>
        </authorList>
    </citation>
    <scope>NUCLEOTIDE SEQUENCE [LARGE SCALE GENOMIC DNA]</scope>
    <source>
        <strain evidence="11 12">SFB-3</strain>
    </source>
</reference>
<keyword evidence="4 9" id="KW-0235">DNA replication</keyword>
<dbReference type="InterPro" id="IPR004805">
    <property type="entry name" value="DnaE2/DnaE/PolC"/>
</dbReference>
<evidence type="ECO:0000256" key="5">
    <source>
        <dbReference type="ARBA" id="ARBA00022763"/>
    </source>
</evidence>
<sequence>MASSLDSAKRAPRPAFAELHCVSNYSFLRGASHPEELVERAWQLGYRGLAITDECSLAGAVRAHEGLKLAAEKFNADPADFKLIYGAEFTLACGLKLVVLACNRAGYGNLSALITLGRRRADKGDYHLTRGDIDALAPAAALPDCLAIWLPHEAATEVDARWFAERFAGRGWVGVELHSGPDDTARLARLRALADAAALPLVAAGDVHMHRRHRRPLQDTLTALRHKVTVFDAGRRLFPNAERHLRHPLRLARLYPPELLAETTRIADRCQFSLSELRYEYPQEIVPAGDTATTYLRRLTEAGLLTRYPDGVPAEVARTAHKELALIAELRYEPFFLTVYDLVCFARGEGILCQGRGSAANSVVCFALGITEVDPQRASLLFERFLSRERGEAPDIDVDFEHERREIVIQYIYRKYGRERAALAATVIRYRTRGALRDVGRALGFSPEQISALTRSMAWWDKRDQLPHRLREIGLDPASPRVSKWLALTEQLVGTPRHLSQHVGGFIISDGPLARLVPVENAAMAERSVIQWDKEDLESLGLLKVDVLALGMLSVIRRALDLVSQRRGTPVTMADIPAADPATFEALCNADSIGVFQVESRAQMSMLPRLKPRQFYDLVVQVAIVRPGPIQGDMVHPYLSRRNNPAEAARKMAKLPAAVRAVLERTLGVPIFQEQVMKLAEVAAGFTPGEADELRRAMASWRRKGHMQQFKDKLRDGMAERGYTQEFADALCRQIEGFGEYGFPESHAASFALLAYASAWLKWHEPEAFLCALLNSQPMGFYRPAQLVHDAQRHGVRVRPVDVTRSTWDSTLEATGALHERPAVRLGLREIAGLSHATGARIDTARAQAPFTSLHDLAHRADLSRADLDRLAAADALKALSGHRRAALWQTSGLHRQGDLFDTAPPQEAAVSLPEASEGETILTDYASLGFSLGRHPLALLRERLTERRFLPADTLQHLPHAALVRAAGIVTCRQRPGTASGIVFVTLEDETGMSNIVVYSDLAERQRQILLGARLLGVYGQLQREGRVVHVLAKRLVDLTDWMAELTTQSRDFH</sequence>
<dbReference type="GO" id="GO:0006281">
    <property type="term" value="P:DNA repair"/>
    <property type="evidence" value="ECO:0007669"/>
    <property type="project" value="UniProtKB-UniRule"/>
</dbReference>
<dbReference type="OrthoDB" id="9803237at2"/>
<dbReference type="GO" id="GO:0006260">
    <property type="term" value="P:DNA replication"/>
    <property type="evidence" value="ECO:0007669"/>
    <property type="project" value="UniProtKB-KW"/>
</dbReference>
<dbReference type="GO" id="GO:0003887">
    <property type="term" value="F:DNA-directed DNA polymerase activity"/>
    <property type="evidence" value="ECO:0007669"/>
    <property type="project" value="UniProtKB-UniRule"/>
</dbReference>
<evidence type="ECO:0000256" key="9">
    <source>
        <dbReference type="HAMAP-Rule" id="MF_01902"/>
    </source>
</evidence>
<dbReference type="InterPro" id="IPR003141">
    <property type="entry name" value="Pol/His_phosphatase_N"/>
</dbReference>
<dbReference type="InterPro" id="IPR040982">
    <property type="entry name" value="DNA_pol3_finger"/>
</dbReference>
<evidence type="ECO:0000259" key="10">
    <source>
        <dbReference type="SMART" id="SM00481"/>
    </source>
</evidence>
<dbReference type="Gene3D" id="3.20.20.140">
    <property type="entry name" value="Metal-dependent hydrolases"/>
    <property type="match status" value="1"/>
</dbReference>
<keyword evidence="1 9" id="KW-0963">Cytoplasm</keyword>
<dbReference type="Pfam" id="PF02811">
    <property type="entry name" value="PHP"/>
    <property type="match status" value="1"/>
</dbReference>
<dbReference type="GO" id="GO:0008408">
    <property type="term" value="F:3'-5' exonuclease activity"/>
    <property type="evidence" value="ECO:0007669"/>
    <property type="project" value="InterPro"/>
</dbReference>
<dbReference type="SMART" id="SM00481">
    <property type="entry name" value="POLIIIAc"/>
    <property type="match status" value="1"/>
</dbReference>
<dbReference type="NCBIfam" id="NF004225">
    <property type="entry name" value="PRK05672.1"/>
    <property type="match status" value="1"/>
</dbReference>
<dbReference type="Proteomes" id="UP000319502">
    <property type="component" value="Unassembled WGS sequence"/>
</dbReference>
<organism evidence="11 12">
    <name type="scientific">Denitromonas halophila</name>
    <dbReference type="NCBI Taxonomy" id="1629404"/>
    <lineage>
        <taxon>Bacteria</taxon>
        <taxon>Pseudomonadati</taxon>
        <taxon>Pseudomonadota</taxon>
        <taxon>Betaproteobacteria</taxon>
        <taxon>Rhodocyclales</taxon>
        <taxon>Zoogloeaceae</taxon>
        <taxon>Denitromonas</taxon>
    </lineage>
</organism>
<protein>
    <recommendedName>
        <fullName evidence="9">Error-prone DNA polymerase</fullName>
        <ecNumber evidence="9">2.7.7.7</ecNumber>
    </recommendedName>
</protein>
<dbReference type="EC" id="2.7.7.7" evidence="9"/>
<evidence type="ECO:0000313" key="11">
    <source>
        <dbReference type="EMBL" id="TVO57580.1"/>
    </source>
</evidence>
<keyword evidence="2 9" id="KW-0808">Transferase</keyword>
<name>A0A557QXD4_9RHOO</name>
<accession>A0A557QXD4</accession>
<dbReference type="SUPFAM" id="SSF89550">
    <property type="entry name" value="PHP domain-like"/>
    <property type="match status" value="1"/>
</dbReference>